<dbReference type="InterPro" id="IPR051684">
    <property type="entry name" value="Electron_Trans/Redox"/>
</dbReference>
<evidence type="ECO:0000256" key="4">
    <source>
        <dbReference type="ARBA" id="ARBA00022982"/>
    </source>
</evidence>
<dbReference type="InterPro" id="IPR017896">
    <property type="entry name" value="4Fe4S_Fe-S-bd"/>
</dbReference>
<dbReference type="STRING" id="225324.SAMN02745126_03468"/>
<dbReference type="PROSITE" id="PS51379">
    <property type="entry name" value="4FE4S_FER_2"/>
    <property type="match status" value="1"/>
</dbReference>
<dbReference type="Gene3D" id="2.60.40.10">
    <property type="entry name" value="Immunoglobulins"/>
    <property type="match status" value="1"/>
</dbReference>
<dbReference type="InterPro" id="IPR017900">
    <property type="entry name" value="4Fe4S_Fe_S_CS"/>
</dbReference>
<feature type="transmembrane region" description="Helical" evidence="8">
    <location>
        <begin position="95"/>
        <end position="116"/>
    </location>
</feature>
<feature type="domain" description="4Fe-4S ferredoxin-type" evidence="9">
    <location>
        <begin position="264"/>
        <end position="293"/>
    </location>
</feature>
<sequence>MASLDKKLKERSSSTNMSLSDSPLYADRTKVYPRAVTGRWRRVKWTALVVLLGIYYLVPWLRWDRGPGAPSQAILLDLDGRRGWIFDVVIWPQEVYFVTGFLILGAIGLFLATSLFGRVWCGFSCPQTVWTDLFMMVERLIEGDRNERMRRDKQPMSFDKAVRKGAKHFIWLAIAAATGGAWVFYYVDAPSTLVKIFRGQASMEIYFFIGLLTATTYMLAGWAREQVCTYMCPWPRFQAAMLDEQSLIVTYEKWRGEPRGKHKAGESWDGHGDCVDCGLCSAVCPTGIDIRDGQQLECIGCGLCIDACVPTMQKVGRPTGLIRWDTLARQQVRETGKGSLKWRIVRPRTVLYATLLALVAAAMLVVFAMRNDSDLSVQRDRSPNFVRLTNGDIRNSYTVKISNKTQMPRQFQLSVERLPGASLAIANAEGDSTTAARHMATEANGVTTFRVLLTVPAKSAPSGSTPVEFVIRDDQGRERASHDAVFVGPAR</sequence>
<proteinExistence type="predicted"/>
<feature type="compositionally biased region" description="Basic and acidic residues" evidence="7">
    <location>
        <begin position="1"/>
        <end position="12"/>
    </location>
</feature>
<feature type="transmembrane region" description="Helical" evidence="8">
    <location>
        <begin position="350"/>
        <end position="369"/>
    </location>
</feature>
<feature type="transmembrane region" description="Helical" evidence="8">
    <location>
        <begin position="205"/>
        <end position="223"/>
    </location>
</feature>
<evidence type="ECO:0000256" key="3">
    <source>
        <dbReference type="ARBA" id="ARBA00022723"/>
    </source>
</evidence>
<dbReference type="InterPro" id="IPR013783">
    <property type="entry name" value="Ig-like_fold"/>
</dbReference>
<keyword evidence="6" id="KW-0411">Iron-sulfur</keyword>
<dbReference type="Pfam" id="PF11614">
    <property type="entry name" value="FixG_C"/>
    <property type="match status" value="1"/>
</dbReference>
<keyword evidence="8" id="KW-0812">Transmembrane</keyword>
<evidence type="ECO:0000256" key="6">
    <source>
        <dbReference type="ARBA" id="ARBA00023014"/>
    </source>
</evidence>
<dbReference type="EMBL" id="FUWJ01000004">
    <property type="protein sequence ID" value="SKA09499.1"/>
    <property type="molecule type" value="Genomic_DNA"/>
</dbReference>
<evidence type="ECO:0000313" key="10">
    <source>
        <dbReference type="EMBL" id="SKA09499.1"/>
    </source>
</evidence>
<name>A0A1T4R0H6_9HYPH</name>
<protein>
    <submittedName>
        <fullName evidence="10">Cytochrome c oxidase accessory protein FixG</fullName>
    </submittedName>
</protein>
<keyword evidence="4" id="KW-0249">Electron transport</keyword>
<dbReference type="PANTHER" id="PTHR30176">
    <property type="entry name" value="FERREDOXIN-TYPE PROTEIN NAPH"/>
    <property type="match status" value="1"/>
</dbReference>
<dbReference type="PANTHER" id="PTHR30176:SF3">
    <property type="entry name" value="FERREDOXIN-TYPE PROTEIN NAPH"/>
    <property type="match status" value="1"/>
</dbReference>
<evidence type="ECO:0000256" key="7">
    <source>
        <dbReference type="SAM" id="MobiDB-lite"/>
    </source>
</evidence>
<feature type="transmembrane region" description="Helical" evidence="8">
    <location>
        <begin position="169"/>
        <end position="185"/>
    </location>
</feature>
<gene>
    <name evidence="10" type="ORF">SAMN02745126_03468</name>
</gene>
<dbReference type="Proteomes" id="UP000190092">
    <property type="component" value="Unassembled WGS sequence"/>
</dbReference>
<keyword evidence="5" id="KW-0408">Iron</keyword>
<dbReference type="SUPFAM" id="SSF54862">
    <property type="entry name" value="4Fe-4S ferredoxins"/>
    <property type="match status" value="1"/>
</dbReference>
<evidence type="ECO:0000256" key="8">
    <source>
        <dbReference type="SAM" id="Phobius"/>
    </source>
</evidence>
<keyword evidence="8" id="KW-1133">Transmembrane helix</keyword>
<dbReference type="GO" id="GO:0046872">
    <property type="term" value="F:metal ion binding"/>
    <property type="evidence" value="ECO:0007669"/>
    <property type="project" value="UniProtKB-KW"/>
</dbReference>
<dbReference type="PROSITE" id="PS00198">
    <property type="entry name" value="4FE4S_FER_1"/>
    <property type="match status" value="1"/>
</dbReference>
<evidence type="ECO:0000256" key="5">
    <source>
        <dbReference type="ARBA" id="ARBA00023004"/>
    </source>
</evidence>
<dbReference type="AlphaFoldDB" id="A0A1T4R0H6"/>
<evidence type="ECO:0000256" key="2">
    <source>
        <dbReference type="ARBA" id="ARBA00022485"/>
    </source>
</evidence>
<dbReference type="Pfam" id="PF12801">
    <property type="entry name" value="Fer4_5"/>
    <property type="match status" value="1"/>
</dbReference>
<dbReference type="GO" id="GO:0051539">
    <property type="term" value="F:4 iron, 4 sulfur cluster binding"/>
    <property type="evidence" value="ECO:0007669"/>
    <property type="project" value="UniProtKB-KW"/>
</dbReference>
<keyword evidence="1" id="KW-0813">Transport</keyword>
<organism evidence="10 11">
    <name type="scientific">Enhydrobacter aerosaccus</name>
    <dbReference type="NCBI Taxonomy" id="225324"/>
    <lineage>
        <taxon>Bacteria</taxon>
        <taxon>Pseudomonadati</taxon>
        <taxon>Pseudomonadota</taxon>
        <taxon>Alphaproteobacteria</taxon>
        <taxon>Hyphomicrobiales</taxon>
        <taxon>Enhydrobacter</taxon>
    </lineage>
</organism>
<dbReference type="GO" id="GO:0005886">
    <property type="term" value="C:plasma membrane"/>
    <property type="evidence" value="ECO:0007669"/>
    <property type="project" value="TreeGrafter"/>
</dbReference>
<dbReference type="InterPro" id="IPR032879">
    <property type="entry name" value="FixG_C"/>
</dbReference>
<evidence type="ECO:0000256" key="1">
    <source>
        <dbReference type="ARBA" id="ARBA00022448"/>
    </source>
</evidence>
<keyword evidence="2" id="KW-0004">4Fe-4S</keyword>
<evidence type="ECO:0000313" key="11">
    <source>
        <dbReference type="Proteomes" id="UP000190092"/>
    </source>
</evidence>
<keyword evidence="3" id="KW-0479">Metal-binding</keyword>
<feature type="transmembrane region" description="Helical" evidence="8">
    <location>
        <begin position="43"/>
        <end position="61"/>
    </location>
</feature>
<accession>A0A1T4R0H6</accession>
<dbReference type="InterPro" id="IPR014116">
    <property type="entry name" value="Cyt_c_oxidase_cbb3_FixG"/>
</dbReference>
<dbReference type="RefSeq" id="WP_231714846.1">
    <property type="nucleotide sequence ID" value="NZ_FUWJ01000004.1"/>
</dbReference>
<dbReference type="Pfam" id="PF13746">
    <property type="entry name" value="Fer4_18"/>
    <property type="match status" value="1"/>
</dbReference>
<feature type="region of interest" description="Disordered" evidence="7">
    <location>
        <begin position="1"/>
        <end position="21"/>
    </location>
</feature>
<dbReference type="NCBIfam" id="TIGR02745">
    <property type="entry name" value="ccoG_rdxA_fixG"/>
    <property type="match status" value="1"/>
</dbReference>
<evidence type="ECO:0000259" key="9">
    <source>
        <dbReference type="PROSITE" id="PS51379"/>
    </source>
</evidence>
<keyword evidence="11" id="KW-1185">Reference proteome</keyword>
<reference evidence="11" key="1">
    <citation type="submission" date="2017-02" db="EMBL/GenBank/DDBJ databases">
        <authorList>
            <person name="Varghese N."/>
            <person name="Submissions S."/>
        </authorList>
    </citation>
    <scope>NUCLEOTIDE SEQUENCE [LARGE SCALE GENOMIC DNA]</scope>
    <source>
        <strain evidence="11">ATCC 27094</strain>
    </source>
</reference>
<keyword evidence="8" id="KW-0472">Membrane</keyword>